<name>A0ABU3GBM3_9MICO</name>
<evidence type="ECO:0000313" key="2">
    <source>
        <dbReference type="Proteomes" id="UP001251849"/>
    </source>
</evidence>
<dbReference type="EMBL" id="JAUZVV010000002">
    <property type="protein sequence ID" value="MDT3317217.1"/>
    <property type="molecule type" value="Genomic_DNA"/>
</dbReference>
<keyword evidence="2" id="KW-1185">Reference proteome</keyword>
<comment type="caution">
    <text evidence="1">The sequence shown here is derived from an EMBL/GenBank/DDBJ whole genome shotgun (WGS) entry which is preliminary data.</text>
</comment>
<dbReference type="Proteomes" id="UP001251849">
    <property type="component" value="Unassembled WGS sequence"/>
</dbReference>
<proteinExistence type="predicted"/>
<reference evidence="1 2" key="1">
    <citation type="submission" date="2023-08" db="EMBL/GenBank/DDBJ databases">
        <title>Microbacterium aquilitoris sp. nov. and Microbacterium gwkjibeachense sp. nov., isolated from beach.</title>
        <authorList>
            <person name="Lee S.D."/>
            <person name="Yang H."/>
            <person name="Kim I."/>
        </authorList>
    </citation>
    <scope>NUCLEOTIDE SEQUENCE [LARGE SCALE GENOMIC DNA]</scope>
    <source>
        <strain evidence="1 2">KSW4-11</strain>
    </source>
</reference>
<gene>
    <name evidence="1" type="ORF">Q9S71_10335</name>
</gene>
<dbReference type="RefSeq" id="WP_311862230.1">
    <property type="nucleotide sequence ID" value="NZ_JAUZVV010000002.1"/>
</dbReference>
<sequence length="81" mass="8832">MSTIAASTAHRLRAYRLVTVSDRVARVVDGSGRVIGHVARTGDGDGCRYRARRYRAAAGGFVDVGEFWRLEDAVAALHDSR</sequence>
<accession>A0ABU3GBM3</accession>
<evidence type="ECO:0000313" key="1">
    <source>
        <dbReference type="EMBL" id="MDT3317217.1"/>
    </source>
</evidence>
<protein>
    <submittedName>
        <fullName evidence="1">Uncharacterized protein</fullName>
    </submittedName>
</protein>
<organism evidence="1 2">
    <name type="scientific">Microbacterium gawkjiense</name>
    <dbReference type="NCBI Taxonomy" id="3067309"/>
    <lineage>
        <taxon>Bacteria</taxon>
        <taxon>Bacillati</taxon>
        <taxon>Actinomycetota</taxon>
        <taxon>Actinomycetes</taxon>
        <taxon>Micrococcales</taxon>
        <taxon>Microbacteriaceae</taxon>
        <taxon>Microbacterium</taxon>
    </lineage>
</organism>